<feature type="region of interest" description="Disordered" evidence="2">
    <location>
        <begin position="294"/>
        <end position="346"/>
    </location>
</feature>
<name>A0ABR3YWX4_9PEZI</name>
<dbReference type="PANTHER" id="PTHR12111:SF2">
    <property type="entry name" value="SPLICING FACTOR YJU2B-RELATED"/>
    <property type="match status" value="1"/>
</dbReference>
<feature type="compositionally biased region" description="Basic and acidic residues" evidence="2">
    <location>
        <begin position="424"/>
        <end position="433"/>
    </location>
</feature>
<dbReference type="InterPro" id="IPR007590">
    <property type="entry name" value="Saf4/Yju2"/>
</dbReference>
<dbReference type="Pfam" id="PF04502">
    <property type="entry name" value="Saf4_Yju2"/>
    <property type="match status" value="2"/>
</dbReference>
<dbReference type="EMBL" id="JAWCUI010000044">
    <property type="protein sequence ID" value="KAL1892499.1"/>
    <property type="molecule type" value="Genomic_DNA"/>
</dbReference>
<evidence type="ECO:0000313" key="3">
    <source>
        <dbReference type="EMBL" id="KAL1892499.1"/>
    </source>
</evidence>
<feature type="compositionally biased region" description="Low complexity" evidence="2">
    <location>
        <begin position="320"/>
        <end position="330"/>
    </location>
</feature>
<organism evidence="3 4">
    <name type="scientific">Sporothrix stenoceras</name>
    <dbReference type="NCBI Taxonomy" id="5173"/>
    <lineage>
        <taxon>Eukaryota</taxon>
        <taxon>Fungi</taxon>
        <taxon>Dikarya</taxon>
        <taxon>Ascomycota</taxon>
        <taxon>Pezizomycotina</taxon>
        <taxon>Sordariomycetes</taxon>
        <taxon>Sordariomycetidae</taxon>
        <taxon>Ophiostomatales</taxon>
        <taxon>Ophiostomataceae</taxon>
        <taxon>Sporothrix</taxon>
    </lineage>
</organism>
<feature type="region of interest" description="Disordered" evidence="2">
    <location>
        <begin position="370"/>
        <end position="447"/>
    </location>
</feature>
<comment type="caution">
    <text evidence="3">The sequence shown here is derived from an EMBL/GenBank/DDBJ whole genome shotgun (WGS) entry which is preliminary data.</text>
</comment>
<keyword evidence="4" id="KW-1185">Reference proteome</keyword>
<gene>
    <name evidence="3" type="primary">saf4</name>
    <name evidence="3" type="ORF">Sste5346_007009</name>
</gene>
<evidence type="ECO:0000313" key="4">
    <source>
        <dbReference type="Proteomes" id="UP001583186"/>
    </source>
</evidence>
<accession>A0ABR3YWX4</accession>
<dbReference type="PANTHER" id="PTHR12111">
    <property type="entry name" value="SPLICING FACTOR YJU2"/>
    <property type="match status" value="1"/>
</dbReference>
<proteinExistence type="inferred from homology"/>
<evidence type="ECO:0000256" key="2">
    <source>
        <dbReference type="SAM" id="MobiDB-lite"/>
    </source>
</evidence>
<sequence>MQGFNMGRYVPPDQEGVVSGNRLLGNRAQKANAAGVPIVRFEMPFAVWCDGCEARTIGRDGKTHPVLIGQGVRFNAEKHKTGNYYSTPIFTFRMRHPACGTWIAIRTDPATTSYVVEEGGRRRREYSDEDGDGNEFLDPTTAAARSAAALAGVEGGESSELDRLDAFNRLERTIVHRAPVVPGTGDLKGGPLSGLDAARRLEALTQSNARQWDDPYARNRALRAAFRVGRHAREQAAADEEGLRKRLGGLSEDLHLLPATEADARHAALVDFGSNPNGGETPSAVVDRRTLAQPLFGSGDKGPWKPRDRVSSAPVMLGKPTSLSPSSSSPRNHTYAPTTEAAKRQHSIRNHLASTVLANTRLTTDPFVAALTGGNSPGDVATKTKLPIKGLKRSATTADLRQREEADTEKKTESPQPGSKRKRGLDEKDDRPTPSKTAAALVGYDSD</sequence>
<protein>
    <submittedName>
        <fullName evidence="3">Protein saf4</fullName>
    </submittedName>
</protein>
<comment type="similarity">
    <text evidence="1">Belongs to the CWC16 family.</text>
</comment>
<evidence type="ECO:0000256" key="1">
    <source>
        <dbReference type="ARBA" id="ARBA00005595"/>
    </source>
</evidence>
<feature type="compositionally biased region" description="Basic and acidic residues" evidence="2">
    <location>
        <begin position="400"/>
        <end position="413"/>
    </location>
</feature>
<reference evidence="3 4" key="1">
    <citation type="journal article" date="2024" name="IMA Fungus">
        <title>IMA Genome - F19 : A genome assembly and annotation guide to empower mycologists, including annotated draft genome sequences of Ceratocystis pirilliformis, Diaporthe australafricana, Fusarium ophioides, Paecilomyces lecythidis, and Sporothrix stenoceras.</title>
        <authorList>
            <person name="Aylward J."/>
            <person name="Wilson A.M."/>
            <person name="Visagie C.M."/>
            <person name="Spraker J."/>
            <person name="Barnes I."/>
            <person name="Buitendag C."/>
            <person name="Ceriani C."/>
            <person name="Del Mar Angel L."/>
            <person name="du Plessis D."/>
            <person name="Fuchs T."/>
            <person name="Gasser K."/>
            <person name="Kramer D."/>
            <person name="Li W."/>
            <person name="Munsamy K."/>
            <person name="Piso A."/>
            <person name="Price J.L."/>
            <person name="Sonnekus B."/>
            <person name="Thomas C."/>
            <person name="van der Nest A."/>
            <person name="van Dijk A."/>
            <person name="van Heerden A."/>
            <person name="van Vuuren N."/>
            <person name="Yilmaz N."/>
            <person name="Duong T.A."/>
            <person name="van der Merwe N.A."/>
            <person name="Wingfield M.J."/>
            <person name="Wingfield B.D."/>
        </authorList>
    </citation>
    <scope>NUCLEOTIDE SEQUENCE [LARGE SCALE GENOMIC DNA]</scope>
    <source>
        <strain evidence="3 4">CMW 5346</strain>
    </source>
</reference>
<dbReference type="Proteomes" id="UP001583186">
    <property type="component" value="Unassembled WGS sequence"/>
</dbReference>